<gene>
    <name evidence="6" type="ORF">CJ673_06220</name>
</gene>
<dbReference type="GO" id="GO:0046872">
    <property type="term" value="F:metal ion binding"/>
    <property type="evidence" value="ECO:0007669"/>
    <property type="project" value="InterPro"/>
</dbReference>
<evidence type="ECO:0000256" key="2">
    <source>
        <dbReference type="ARBA" id="ARBA00022741"/>
    </source>
</evidence>
<dbReference type="Proteomes" id="UP000238281">
    <property type="component" value="Unassembled WGS sequence"/>
</dbReference>
<dbReference type="EMBL" id="NXGE01000003">
    <property type="protein sequence ID" value="PRM94482.1"/>
    <property type="molecule type" value="Genomic_DNA"/>
</dbReference>
<comment type="caution">
    <text evidence="6">The sequence shown here is derived from an EMBL/GenBank/DDBJ whole genome shotgun (WGS) entry which is preliminary data.</text>
</comment>
<protein>
    <recommendedName>
        <fullName evidence="5">ATP-grasp domain-containing protein</fullName>
    </recommendedName>
</protein>
<keyword evidence="1" id="KW-0436">Ligase</keyword>
<dbReference type="Gene3D" id="3.40.50.20">
    <property type="match status" value="1"/>
</dbReference>
<evidence type="ECO:0000259" key="5">
    <source>
        <dbReference type="PROSITE" id="PS50975"/>
    </source>
</evidence>
<evidence type="ECO:0000256" key="3">
    <source>
        <dbReference type="ARBA" id="ARBA00022840"/>
    </source>
</evidence>
<dbReference type="PANTHER" id="PTHR43585:SF2">
    <property type="entry name" value="ATP-GRASP ENZYME FSQD"/>
    <property type="match status" value="1"/>
</dbReference>
<dbReference type="InterPro" id="IPR011761">
    <property type="entry name" value="ATP-grasp"/>
</dbReference>
<evidence type="ECO:0000313" key="7">
    <source>
        <dbReference type="Proteomes" id="UP000238281"/>
    </source>
</evidence>
<dbReference type="InterPro" id="IPR020561">
    <property type="entry name" value="PRibGlycinamid_synth_ATP-grasp"/>
</dbReference>
<dbReference type="RefSeq" id="WP_105915387.1">
    <property type="nucleotide sequence ID" value="NZ_NXGE01000003.1"/>
</dbReference>
<keyword evidence="2 4" id="KW-0547">Nucleotide-binding</keyword>
<name>A0A2S9T6L7_9BACT</name>
<evidence type="ECO:0000313" key="6">
    <source>
        <dbReference type="EMBL" id="PRM94482.1"/>
    </source>
</evidence>
<dbReference type="GO" id="GO:0005524">
    <property type="term" value="F:ATP binding"/>
    <property type="evidence" value="ECO:0007669"/>
    <property type="project" value="UniProtKB-UniRule"/>
</dbReference>
<feature type="domain" description="ATP-grasp" evidence="5">
    <location>
        <begin position="109"/>
        <end position="300"/>
    </location>
</feature>
<evidence type="ECO:0000256" key="1">
    <source>
        <dbReference type="ARBA" id="ARBA00022598"/>
    </source>
</evidence>
<dbReference type="AlphaFoldDB" id="A0A2S9T6L7"/>
<dbReference type="InterPro" id="IPR052032">
    <property type="entry name" value="ATP-dep_AA_Ligase"/>
</dbReference>
<organism evidence="6 7">
    <name type="scientific">Aliarcobacter cryaerophilus</name>
    <dbReference type="NCBI Taxonomy" id="28198"/>
    <lineage>
        <taxon>Bacteria</taxon>
        <taxon>Pseudomonadati</taxon>
        <taxon>Campylobacterota</taxon>
        <taxon>Epsilonproteobacteria</taxon>
        <taxon>Campylobacterales</taxon>
        <taxon>Arcobacteraceae</taxon>
        <taxon>Aliarcobacter</taxon>
    </lineage>
</organism>
<dbReference type="GO" id="GO:0016874">
    <property type="term" value="F:ligase activity"/>
    <property type="evidence" value="ECO:0007669"/>
    <property type="project" value="UniProtKB-KW"/>
</dbReference>
<sequence>MKKKLLVAGGSYGDIPIIKEAKKLGFYIITSGNREDDLGHKFSDEYHLRDFSNKEDILELAKSLNIDAIVPSCHDLSMVTCAYVAEKLCLAGYDSYETTLNLHHKDRFRKISNEIQLLSPKAFSYDNIKKAKEDYELLPIPSIVKPIDLGGGKGITIVTKKEDLNNAINYAFEYSKAKKIVIEEFVEGSLHSFSSFIKNKKVIFYFGDNEYSSVNPYGVATSTSPSKNFNLVRDKLIKETEKIAEYLHLKDGLLHMQYLLNDDKINIIEFTRRIPGDWYSIPVKLSTGVNHAYWTLQGYLDGDFSKLHYREQNGYYSRHCIMGSENKNIKNLFIDNSIKDNIIDSFLWIDKYNEIDDYVYQKFGIVFLKYDSLEEMNHKTRTIEKLIKIELG</sequence>
<dbReference type="Pfam" id="PF01071">
    <property type="entry name" value="GARS_A"/>
    <property type="match status" value="1"/>
</dbReference>
<dbReference type="Gene3D" id="3.30.1490.20">
    <property type="entry name" value="ATP-grasp fold, A domain"/>
    <property type="match status" value="1"/>
</dbReference>
<dbReference type="Gene3D" id="3.30.470.20">
    <property type="entry name" value="ATP-grasp fold, B domain"/>
    <property type="match status" value="1"/>
</dbReference>
<accession>A0A2S9T6L7</accession>
<dbReference type="PANTHER" id="PTHR43585">
    <property type="entry name" value="FUMIPYRROLE BIOSYNTHESIS PROTEIN C"/>
    <property type="match status" value="1"/>
</dbReference>
<evidence type="ECO:0000256" key="4">
    <source>
        <dbReference type="PROSITE-ProRule" id="PRU00409"/>
    </source>
</evidence>
<dbReference type="SUPFAM" id="SSF56059">
    <property type="entry name" value="Glutathione synthetase ATP-binding domain-like"/>
    <property type="match status" value="1"/>
</dbReference>
<keyword evidence="3 4" id="KW-0067">ATP-binding</keyword>
<proteinExistence type="predicted"/>
<reference evidence="6 7" key="1">
    <citation type="submission" date="2017-09" db="EMBL/GenBank/DDBJ databases">
        <title>Reassesment of A. cryaerophilus.</title>
        <authorList>
            <person name="Perez-Cataluna A."/>
            <person name="Collado L."/>
            <person name="Salgado O."/>
            <person name="Lefinanco V."/>
            <person name="Figueras M.J."/>
        </authorList>
    </citation>
    <scope>NUCLEOTIDE SEQUENCE [LARGE SCALE GENOMIC DNA]</scope>
    <source>
        <strain evidence="6 7">LMG 10210</strain>
    </source>
</reference>
<dbReference type="InterPro" id="IPR013815">
    <property type="entry name" value="ATP_grasp_subdomain_1"/>
</dbReference>
<dbReference type="PROSITE" id="PS50975">
    <property type="entry name" value="ATP_GRASP"/>
    <property type="match status" value="1"/>
</dbReference>